<dbReference type="InterPro" id="IPR006638">
    <property type="entry name" value="Elp3/MiaA/NifB-like_rSAM"/>
</dbReference>
<evidence type="ECO:0000256" key="7">
    <source>
        <dbReference type="ARBA" id="ARBA00022691"/>
    </source>
</evidence>
<feature type="binding site" evidence="14 15">
    <location>
        <position position="277"/>
    </location>
    <ligand>
        <name>[2Fe-2S] cluster</name>
        <dbReference type="ChEBI" id="CHEBI:190135"/>
    </ligand>
</feature>
<dbReference type="GO" id="GO:0051539">
    <property type="term" value="F:4 iron, 4 sulfur cluster binding"/>
    <property type="evidence" value="ECO:0007669"/>
    <property type="project" value="UniProtKB-KW"/>
</dbReference>
<comment type="catalytic activity">
    <reaction evidence="13 14">
        <text>(4R,5S)-dethiobiotin + (sulfur carrier)-SH + 2 reduced [2Fe-2S]-[ferredoxin] + 2 S-adenosyl-L-methionine = (sulfur carrier)-H + biotin + 2 5'-deoxyadenosine + 2 L-methionine + 2 oxidized [2Fe-2S]-[ferredoxin]</text>
        <dbReference type="Rhea" id="RHEA:22060"/>
        <dbReference type="Rhea" id="RHEA-COMP:10000"/>
        <dbReference type="Rhea" id="RHEA-COMP:10001"/>
        <dbReference type="Rhea" id="RHEA-COMP:14737"/>
        <dbReference type="Rhea" id="RHEA-COMP:14739"/>
        <dbReference type="ChEBI" id="CHEBI:17319"/>
        <dbReference type="ChEBI" id="CHEBI:29917"/>
        <dbReference type="ChEBI" id="CHEBI:33737"/>
        <dbReference type="ChEBI" id="CHEBI:33738"/>
        <dbReference type="ChEBI" id="CHEBI:57586"/>
        <dbReference type="ChEBI" id="CHEBI:57844"/>
        <dbReference type="ChEBI" id="CHEBI:59789"/>
        <dbReference type="ChEBI" id="CHEBI:64428"/>
        <dbReference type="ChEBI" id="CHEBI:149473"/>
        <dbReference type="EC" id="2.8.1.6"/>
    </reaction>
</comment>
<dbReference type="SFLD" id="SFLDG01278">
    <property type="entry name" value="biotin_synthase_like"/>
    <property type="match status" value="1"/>
</dbReference>
<dbReference type="GO" id="GO:0005506">
    <property type="term" value="F:iron ion binding"/>
    <property type="evidence" value="ECO:0007669"/>
    <property type="project" value="UniProtKB-UniRule"/>
</dbReference>
<dbReference type="InterPro" id="IPR007197">
    <property type="entry name" value="rSAM"/>
</dbReference>
<feature type="binding site" evidence="14 15">
    <location>
        <position position="78"/>
    </location>
    <ligand>
        <name>[4Fe-4S] cluster</name>
        <dbReference type="ChEBI" id="CHEBI:49883"/>
        <note>4Fe-4S-S-AdoMet</note>
    </ligand>
</feature>
<evidence type="ECO:0000256" key="1">
    <source>
        <dbReference type="ARBA" id="ARBA00004942"/>
    </source>
</evidence>
<reference evidence="17" key="1">
    <citation type="submission" date="2019-04" db="EMBL/GenBank/DDBJ databases">
        <authorList>
            <consortium name="Science for Life Laboratories"/>
        </authorList>
    </citation>
    <scope>NUCLEOTIDE SEQUENCE</scope>
    <source>
        <strain evidence="17">MBLW1</strain>
    </source>
</reference>
<dbReference type="InterPro" id="IPR024177">
    <property type="entry name" value="Biotin_synthase"/>
</dbReference>
<dbReference type="Proteomes" id="UP000464378">
    <property type="component" value="Chromosome"/>
</dbReference>
<comment type="cofactor">
    <cofactor evidence="14">
        <name>[2Fe-2S] cluster</name>
        <dbReference type="ChEBI" id="CHEBI:190135"/>
    </cofactor>
    <text evidence="14">Binds 1 [2Fe-2S] cluster. The cluster is coordinated with 3 cysteines and 1 arginine.</text>
</comment>
<evidence type="ECO:0000256" key="4">
    <source>
        <dbReference type="ARBA" id="ARBA00012236"/>
    </source>
</evidence>
<dbReference type="UniPathway" id="UPA00078">
    <property type="reaction ID" value="UER00162"/>
</dbReference>
<keyword evidence="12 14" id="KW-0411">Iron-sulfur</keyword>
<keyword evidence="11 14" id="KW-0408">Iron</keyword>
<feature type="binding site" evidence="14 15">
    <location>
        <position position="207"/>
    </location>
    <ligand>
        <name>[2Fe-2S] cluster</name>
        <dbReference type="ChEBI" id="CHEBI:190135"/>
    </ligand>
</feature>
<dbReference type="PROSITE" id="PS51918">
    <property type="entry name" value="RADICAL_SAM"/>
    <property type="match status" value="1"/>
</dbReference>
<dbReference type="Pfam" id="PF04055">
    <property type="entry name" value="Radical_SAM"/>
    <property type="match status" value="1"/>
</dbReference>
<evidence type="ECO:0000256" key="13">
    <source>
        <dbReference type="ARBA" id="ARBA00051157"/>
    </source>
</evidence>
<dbReference type="EMBL" id="LR586016">
    <property type="protein sequence ID" value="VIP04505.1"/>
    <property type="molecule type" value="Genomic_DNA"/>
</dbReference>
<comment type="cofactor">
    <cofactor evidence="14 15">
        <name>[4Fe-4S] cluster</name>
        <dbReference type="ChEBI" id="CHEBI:49883"/>
    </cofactor>
    <text evidence="14 15">Binds 1 [4Fe-4S] cluster. The cluster is coordinated with 3 cysteines and an exchangeable S-adenosyl-L-methionine.</text>
</comment>
<evidence type="ECO:0000256" key="12">
    <source>
        <dbReference type="ARBA" id="ARBA00023014"/>
    </source>
</evidence>
<protein>
    <recommendedName>
        <fullName evidence="4 14">Biotin synthase</fullName>
        <ecNumber evidence="4 14">2.8.1.6</ecNumber>
    </recommendedName>
</protein>
<organism evidence="17">
    <name type="scientific">Tuwongella immobilis</name>
    <dbReference type="NCBI Taxonomy" id="692036"/>
    <lineage>
        <taxon>Bacteria</taxon>
        <taxon>Pseudomonadati</taxon>
        <taxon>Planctomycetota</taxon>
        <taxon>Planctomycetia</taxon>
        <taxon>Gemmatales</taxon>
        <taxon>Gemmataceae</taxon>
        <taxon>Tuwongella</taxon>
    </lineage>
</organism>
<feature type="binding site" evidence="14 15">
    <location>
        <position position="71"/>
    </location>
    <ligand>
        <name>[4Fe-4S] cluster</name>
        <dbReference type="ChEBI" id="CHEBI:49883"/>
        <note>4Fe-4S-S-AdoMet</note>
    </ligand>
</feature>
<dbReference type="InterPro" id="IPR010722">
    <property type="entry name" value="BATS_dom"/>
</dbReference>
<dbReference type="FunFam" id="3.20.20.70:FF:000026">
    <property type="entry name" value="Biotin synthase"/>
    <property type="match status" value="1"/>
</dbReference>
<keyword evidence="5 14" id="KW-0004">4Fe-4S</keyword>
<dbReference type="KEGG" id="tim:GMBLW1_46880"/>
<dbReference type="GO" id="GO:0009102">
    <property type="term" value="P:biotin biosynthetic process"/>
    <property type="evidence" value="ECO:0007669"/>
    <property type="project" value="UniProtKB-UniRule"/>
</dbReference>
<gene>
    <name evidence="14" type="primary">bioB</name>
    <name evidence="17" type="ORF">GMBLW1_46880</name>
</gene>
<feature type="binding site" evidence="14 15">
    <location>
        <position position="75"/>
    </location>
    <ligand>
        <name>[4Fe-4S] cluster</name>
        <dbReference type="ChEBI" id="CHEBI:49883"/>
        <note>4Fe-4S-S-AdoMet</note>
    </ligand>
</feature>
<comment type="function">
    <text evidence="14">Catalyzes the conversion of dethiobiotin (DTB) to biotin by the insertion of a sulfur atom into dethiobiotin via a radical-based mechanism.</text>
</comment>
<evidence type="ECO:0000256" key="6">
    <source>
        <dbReference type="ARBA" id="ARBA00022679"/>
    </source>
</evidence>
<evidence type="ECO:0000256" key="3">
    <source>
        <dbReference type="ARBA" id="ARBA00011738"/>
    </source>
</evidence>
<keyword evidence="9 14" id="KW-0479">Metal-binding</keyword>
<proteinExistence type="inferred from homology"/>
<comment type="subunit">
    <text evidence="3 14">Homodimer.</text>
</comment>
<evidence type="ECO:0000256" key="10">
    <source>
        <dbReference type="ARBA" id="ARBA00022756"/>
    </source>
</evidence>
<dbReference type="RefSeq" id="WP_162659580.1">
    <property type="nucleotide sequence ID" value="NZ_LR593887.1"/>
</dbReference>
<keyword evidence="6 14" id="KW-0808">Transferase</keyword>
<evidence type="ECO:0000313" key="18">
    <source>
        <dbReference type="Proteomes" id="UP000464378"/>
    </source>
</evidence>
<dbReference type="SMART" id="SM00729">
    <property type="entry name" value="Elp3"/>
    <property type="match status" value="1"/>
</dbReference>
<evidence type="ECO:0000256" key="15">
    <source>
        <dbReference type="PIRSR" id="PIRSR001619-1"/>
    </source>
</evidence>
<dbReference type="FunCoup" id="A0A6C2YUB0">
    <property type="interactions" value="331"/>
</dbReference>
<evidence type="ECO:0000259" key="16">
    <source>
        <dbReference type="PROSITE" id="PS51918"/>
    </source>
</evidence>
<evidence type="ECO:0000256" key="2">
    <source>
        <dbReference type="ARBA" id="ARBA00010765"/>
    </source>
</evidence>
<dbReference type="PANTHER" id="PTHR22976">
    <property type="entry name" value="BIOTIN SYNTHASE"/>
    <property type="match status" value="1"/>
</dbReference>
<name>A0A6C2YUB0_9BACT</name>
<feature type="domain" description="Radical SAM core" evidence="16">
    <location>
        <begin position="53"/>
        <end position="282"/>
    </location>
</feature>
<dbReference type="Gene3D" id="3.20.20.70">
    <property type="entry name" value="Aldolase class I"/>
    <property type="match status" value="1"/>
</dbReference>
<comment type="pathway">
    <text evidence="1 14">Cofactor biosynthesis; biotin biosynthesis; biotin from 7,8-diaminononanoate: step 2/2.</text>
</comment>
<dbReference type="GO" id="GO:0051537">
    <property type="term" value="F:2 iron, 2 sulfur cluster binding"/>
    <property type="evidence" value="ECO:0007669"/>
    <property type="project" value="UniProtKB-KW"/>
</dbReference>
<sequence length="365" mass="40556">MPVDPIDPIAISRRILAGGEITREETHALLSLPCDGEEIYDLFYAAHKVRRHFHGNRVTFCSIVASKFGKCSEDCKFCAQSAHYDTNITSHEMMSKEQVKSACTDARNRGASSFGIVNSGRGPNKKEWPKILEAIEGMKEVDGIGHCATLGELTPEQARDLKAAGIARVNHNLETSKEFYSQIVKTHTWQDRVRTLKIARDAGLELCTGCIFGMGESIEDRVSVAFSLKEINPHVVPINFLNPIPGTPLEHAPKLRPLQILQITAVMRLVLPRTDLKVAGGREKNLRDLQSWIFYVGGTSAIIGNYLATMGRTNDEDMRMVQDLELTWTSEVGNADETKPFEFGTLPGFESMQQLESRITSLPLV</sequence>
<dbReference type="SUPFAM" id="SSF102114">
    <property type="entry name" value="Radical SAM enzymes"/>
    <property type="match status" value="1"/>
</dbReference>
<dbReference type="SFLD" id="SFLDS00029">
    <property type="entry name" value="Radical_SAM"/>
    <property type="match status" value="1"/>
</dbReference>
<comment type="cofactor">
    <cofactor evidence="15">
        <name>[2Fe-2S] cluster</name>
        <dbReference type="ChEBI" id="CHEBI:190135"/>
    </cofactor>
    <text evidence="15">Binds 1 [2Fe-2S] cluster. The cluster is coordinated with 3 cysteines and 1 arginine.</text>
</comment>
<evidence type="ECO:0000256" key="9">
    <source>
        <dbReference type="ARBA" id="ARBA00022723"/>
    </source>
</evidence>
<dbReference type="NCBIfam" id="TIGR00433">
    <property type="entry name" value="bioB"/>
    <property type="match status" value="1"/>
</dbReference>
<keyword evidence="7 14" id="KW-0949">S-adenosyl-L-methionine</keyword>
<dbReference type="SMART" id="SM00876">
    <property type="entry name" value="BATS"/>
    <property type="match status" value="1"/>
</dbReference>
<comment type="similarity">
    <text evidence="2 14">Belongs to the radical SAM superfamily. Biotin synthase family.</text>
</comment>
<dbReference type="EC" id="2.8.1.6" evidence="4 14"/>
<dbReference type="InParanoid" id="A0A6C2YUB0"/>
<keyword evidence="8 14" id="KW-0001">2Fe-2S</keyword>
<dbReference type="CDD" id="cd01335">
    <property type="entry name" value="Radical_SAM"/>
    <property type="match status" value="1"/>
</dbReference>
<dbReference type="InterPro" id="IPR002684">
    <property type="entry name" value="Biotin_synth/BioAB"/>
</dbReference>
<dbReference type="Pfam" id="PF06968">
    <property type="entry name" value="BATS"/>
    <property type="match status" value="1"/>
</dbReference>
<evidence type="ECO:0000256" key="5">
    <source>
        <dbReference type="ARBA" id="ARBA00022485"/>
    </source>
</evidence>
<keyword evidence="10 14" id="KW-0093">Biotin biosynthesis</keyword>
<dbReference type="PIRSF" id="PIRSF001619">
    <property type="entry name" value="Biotin_synth"/>
    <property type="match status" value="1"/>
</dbReference>
<dbReference type="InterPro" id="IPR058240">
    <property type="entry name" value="rSAM_sf"/>
</dbReference>
<dbReference type="EMBL" id="LR593887">
    <property type="protein sequence ID" value="VTS06372.1"/>
    <property type="molecule type" value="Genomic_DNA"/>
</dbReference>
<keyword evidence="18" id="KW-1185">Reference proteome</keyword>
<evidence type="ECO:0000313" key="17">
    <source>
        <dbReference type="EMBL" id="VIP04505.1"/>
    </source>
</evidence>
<dbReference type="AlphaFoldDB" id="A0A6C2YUB0"/>
<accession>A0A6C2YUB0</accession>
<dbReference type="PANTHER" id="PTHR22976:SF2">
    <property type="entry name" value="BIOTIN SYNTHASE, MITOCHONDRIAL"/>
    <property type="match status" value="1"/>
</dbReference>
<evidence type="ECO:0000256" key="8">
    <source>
        <dbReference type="ARBA" id="ARBA00022714"/>
    </source>
</evidence>
<feature type="binding site" evidence="14 15">
    <location>
        <position position="147"/>
    </location>
    <ligand>
        <name>[2Fe-2S] cluster</name>
        <dbReference type="ChEBI" id="CHEBI:190135"/>
    </ligand>
</feature>
<comment type="caution">
    <text evidence="14">Lacks conserved residue(s) required for the propagation of feature annotation.</text>
</comment>
<dbReference type="HAMAP" id="MF_01694">
    <property type="entry name" value="BioB"/>
    <property type="match status" value="1"/>
</dbReference>
<evidence type="ECO:0000256" key="11">
    <source>
        <dbReference type="ARBA" id="ARBA00023004"/>
    </source>
</evidence>
<evidence type="ECO:0000256" key="14">
    <source>
        <dbReference type="HAMAP-Rule" id="MF_01694"/>
    </source>
</evidence>
<dbReference type="SFLD" id="SFLDG01060">
    <property type="entry name" value="BATS_domain_containing"/>
    <property type="match status" value="1"/>
</dbReference>
<dbReference type="GO" id="GO:0004076">
    <property type="term" value="F:biotin synthase activity"/>
    <property type="evidence" value="ECO:0007669"/>
    <property type="project" value="UniProtKB-UniRule"/>
</dbReference>
<dbReference type="InterPro" id="IPR013785">
    <property type="entry name" value="Aldolase_TIM"/>
</dbReference>